<proteinExistence type="predicted"/>
<organism evidence="4">
    <name type="scientific">Haemonchus placei</name>
    <name type="common">Barber's pole worm</name>
    <dbReference type="NCBI Taxonomy" id="6290"/>
    <lineage>
        <taxon>Eukaryota</taxon>
        <taxon>Metazoa</taxon>
        <taxon>Ecdysozoa</taxon>
        <taxon>Nematoda</taxon>
        <taxon>Chromadorea</taxon>
        <taxon>Rhabditida</taxon>
        <taxon>Rhabditina</taxon>
        <taxon>Rhabditomorpha</taxon>
        <taxon>Strongyloidea</taxon>
        <taxon>Trichostrongylidae</taxon>
        <taxon>Haemonchus</taxon>
    </lineage>
</organism>
<dbReference type="WBParaSite" id="HPLM_0001725101-mRNA-1">
    <property type="protein sequence ID" value="HPLM_0001725101-mRNA-1"/>
    <property type="gene ID" value="HPLM_0001725101"/>
</dbReference>
<accession>A0A0N4WZ96</accession>
<evidence type="ECO:0000313" key="4">
    <source>
        <dbReference type="WBParaSite" id="HPLM_0001725101-mRNA-1"/>
    </source>
</evidence>
<dbReference type="AlphaFoldDB" id="A0A0N4WZ96"/>
<evidence type="ECO:0000313" key="2">
    <source>
        <dbReference type="EMBL" id="VDO64123.1"/>
    </source>
</evidence>
<protein>
    <submittedName>
        <fullName evidence="4">BLOC-1-related complex subunit 7</fullName>
    </submittedName>
</protein>
<reference evidence="2 3" key="2">
    <citation type="submission" date="2018-11" db="EMBL/GenBank/DDBJ databases">
        <authorList>
            <consortium name="Pathogen Informatics"/>
        </authorList>
    </citation>
    <scope>NUCLEOTIDE SEQUENCE [LARGE SCALE GENOMIC DNA]</scope>
    <source>
        <strain evidence="2 3">MHpl1</strain>
    </source>
</reference>
<sequence length="145" mass="16281">MASPANSEQLLRTSSESDFREEMDMDDHGETGVSFFGKFEKFSRKLITQMASIAVTCDRELARTMRTDDPIRDSVIASVSEQSALVKELARTALKEIGRELAIFEDMRSICVEAAQKLACLVDQIRGKLEETLADMDNLKESLRI</sequence>
<gene>
    <name evidence="2" type="ORF">HPLM_LOCUS17243</name>
</gene>
<reference evidence="4" key="1">
    <citation type="submission" date="2017-02" db="UniProtKB">
        <authorList>
            <consortium name="WormBaseParasite"/>
        </authorList>
    </citation>
    <scope>IDENTIFICATION</scope>
</reference>
<evidence type="ECO:0000313" key="3">
    <source>
        <dbReference type="Proteomes" id="UP000268014"/>
    </source>
</evidence>
<feature type="compositionally biased region" description="Polar residues" evidence="1">
    <location>
        <begin position="1"/>
        <end position="14"/>
    </location>
</feature>
<feature type="compositionally biased region" description="Basic and acidic residues" evidence="1">
    <location>
        <begin position="15"/>
        <end position="24"/>
    </location>
</feature>
<dbReference type="Proteomes" id="UP000268014">
    <property type="component" value="Unassembled WGS sequence"/>
</dbReference>
<feature type="region of interest" description="Disordered" evidence="1">
    <location>
        <begin position="1"/>
        <end position="24"/>
    </location>
</feature>
<dbReference type="OrthoDB" id="5837934at2759"/>
<dbReference type="EMBL" id="UZAF01019846">
    <property type="protein sequence ID" value="VDO64123.1"/>
    <property type="molecule type" value="Genomic_DNA"/>
</dbReference>
<evidence type="ECO:0000256" key="1">
    <source>
        <dbReference type="SAM" id="MobiDB-lite"/>
    </source>
</evidence>
<name>A0A0N4WZ96_HAEPC</name>
<keyword evidence="3" id="KW-1185">Reference proteome</keyword>